<protein>
    <submittedName>
        <fullName evidence="1">Uncharacterized protein</fullName>
    </submittedName>
</protein>
<dbReference type="AlphaFoldDB" id="A0A5C1QFH0"/>
<gene>
    <name evidence="1" type="ORF">EW093_14555</name>
</gene>
<evidence type="ECO:0000313" key="2">
    <source>
        <dbReference type="Proteomes" id="UP000323824"/>
    </source>
</evidence>
<evidence type="ECO:0000313" key="1">
    <source>
        <dbReference type="EMBL" id="QEN05870.1"/>
    </source>
</evidence>
<dbReference type="EMBL" id="CP035807">
    <property type="protein sequence ID" value="QEN05870.1"/>
    <property type="molecule type" value="Genomic_DNA"/>
</dbReference>
<sequence>MLEEVDGISRLSEVMYIERDSKGKISRVFDVDNKEIDKKMLHRSFMIRVEKKGFYYKDEFIKMENILETMKKRALGYQRRRKGHSFDSIC</sequence>
<proteinExistence type="predicted"/>
<reference evidence="1 2" key="1">
    <citation type="submission" date="2019-02" db="EMBL/GenBank/DDBJ databases">
        <authorList>
            <person name="Fomenkov A."/>
            <person name="Dubinina G."/>
            <person name="Grabovich M."/>
            <person name="Vincze T."/>
            <person name="Roberts R.J."/>
        </authorList>
    </citation>
    <scope>NUCLEOTIDE SEQUENCE [LARGE SCALE GENOMIC DNA]</scope>
    <source>
        <strain evidence="1 2">P</strain>
    </source>
</reference>
<name>A0A5C1QFH0_9SPIO</name>
<keyword evidence="2" id="KW-1185">Reference proteome</keyword>
<reference evidence="1 2" key="2">
    <citation type="submission" date="2019-09" db="EMBL/GenBank/DDBJ databases">
        <title>Complete Genome Sequence and Methylome Analysis of free living Spirochaetas.</title>
        <authorList>
            <person name="Leshcheva N."/>
            <person name="Mikheeva N."/>
        </authorList>
    </citation>
    <scope>NUCLEOTIDE SEQUENCE [LARGE SCALE GENOMIC DNA]</scope>
    <source>
        <strain evidence="1 2">P</strain>
    </source>
</reference>
<dbReference type="OrthoDB" id="9852216at2"/>
<dbReference type="Proteomes" id="UP000323824">
    <property type="component" value="Chromosome"/>
</dbReference>
<organism evidence="1 2">
    <name type="scientific">Thiospirochaeta perfilievii</name>
    <dbReference type="NCBI Taxonomy" id="252967"/>
    <lineage>
        <taxon>Bacteria</taxon>
        <taxon>Pseudomonadati</taxon>
        <taxon>Spirochaetota</taxon>
        <taxon>Spirochaetia</taxon>
        <taxon>Spirochaetales</taxon>
        <taxon>Spirochaetaceae</taxon>
        <taxon>Thiospirochaeta</taxon>
    </lineage>
</organism>
<dbReference type="KEGG" id="sper:EW093_14555"/>
<accession>A0A5C1QFH0</accession>